<dbReference type="GeneID" id="19135997"/>
<dbReference type="EMBL" id="KB445639">
    <property type="protein sequence ID" value="EMD67626.1"/>
    <property type="molecule type" value="Genomic_DNA"/>
</dbReference>
<protein>
    <submittedName>
        <fullName evidence="2">Uncharacterized protein</fullName>
    </submittedName>
</protein>
<dbReference type="KEGG" id="bsc:COCSADRAFT_291189"/>
<keyword evidence="1" id="KW-1133">Transmembrane helix</keyword>
<accession>M2TEH3</accession>
<dbReference type="RefSeq" id="XP_007697233.1">
    <property type="nucleotide sequence ID" value="XM_007699043.1"/>
</dbReference>
<dbReference type="AlphaFoldDB" id="M2TEH3"/>
<feature type="transmembrane region" description="Helical" evidence="1">
    <location>
        <begin position="26"/>
        <end position="45"/>
    </location>
</feature>
<keyword evidence="3" id="KW-1185">Reference proteome</keyword>
<dbReference type="Proteomes" id="UP000016934">
    <property type="component" value="Unassembled WGS sequence"/>
</dbReference>
<dbReference type="HOGENOM" id="CLU_2637884_0_0_1"/>
<keyword evidence="1" id="KW-0812">Transmembrane</keyword>
<keyword evidence="1" id="KW-0472">Membrane</keyword>
<evidence type="ECO:0000313" key="3">
    <source>
        <dbReference type="Proteomes" id="UP000016934"/>
    </source>
</evidence>
<gene>
    <name evidence="2" type="ORF">COCSADRAFT_291189</name>
</gene>
<dbReference type="OMA" id="DADYCGR"/>
<evidence type="ECO:0000313" key="2">
    <source>
        <dbReference type="EMBL" id="EMD67626.1"/>
    </source>
</evidence>
<name>M2TEH3_COCSN</name>
<reference evidence="3" key="2">
    <citation type="journal article" date="2013" name="PLoS Genet.">
        <title>Comparative genome structure, secondary metabolite, and effector coding capacity across Cochliobolus pathogens.</title>
        <authorList>
            <person name="Condon B.J."/>
            <person name="Leng Y."/>
            <person name="Wu D."/>
            <person name="Bushley K.E."/>
            <person name="Ohm R.A."/>
            <person name="Otillar R."/>
            <person name="Martin J."/>
            <person name="Schackwitz W."/>
            <person name="Grimwood J."/>
            <person name="MohdZainudin N."/>
            <person name="Xue C."/>
            <person name="Wang R."/>
            <person name="Manning V.A."/>
            <person name="Dhillon B."/>
            <person name="Tu Z.J."/>
            <person name="Steffenson B.J."/>
            <person name="Salamov A."/>
            <person name="Sun H."/>
            <person name="Lowry S."/>
            <person name="LaButti K."/>
            <person name="Han J."/>
            <person name="Copeland A."/>
            <person name="Lindquist E."/>
            <person name="Barry K."/>
            <person name="Schmutz J."/>
            <person name="Baker S.E."/>
            <person name="Ciuffetti L.M."/>
            <person name="Grigoriev I.V."/>
            <person name="Zhong S."/>
            <person name="Turgeon B.G."/>
        </authorList>
    </citation>
    <scope>NUCLEOTIDE SEQUENCE [LARGE SCALE GENOMIC DNA]</scope>
    <source>
        <strain evidence="3">ND90Pr / ATCC 201652</strain>
    </source>
</reference>
<evidence type="ECO:0000256" key="1">
    <source>
        <dbReference type="SAM" id="Phobius"/>
    </source>
</evidence>
<dbReference type="OrthoDB" id="3667941at2759"/>
<proteinExistence type="predicted"/>
<reference evidence="2 3" key="1">
    <citation type="journal article" date="2012" name="PLoS Pathog.">
        <title>Diverse lifestyles and strategies of plant pathogenesis encoded in the genomes of eighteen Dothideomycetes fungi.</title>
        <authorList>
            <person name="Ohm R.A."/>
            <person name="Feau N."/>
            <person name="Henrissat B."/>
            <person name="Schoch C.L."/>
            <person name="Horwitz B.A."/>
            <person name="Barry K.W."/>
            <person name="Condon B.J."/>
            <person name="Copeland A.C."/>
            <person name="Dhillon B."/>
            <person name="Glaser F."/>
            <person name="Hesse C.N."/>
            <person name="Kosti I."/>
            <person name="LaButti K."/>
            <person name="Lindquist E.A."/>
            <person name="Lucas S."/>
            <person name="Salamov A.A."/>
            <person name="Bradshaw R.E."/>
            <person name="Ciuffetti L."/>
            <person name="Hamelin R.C."/>
            <person name="Kema G.H.J."/>
            <person name="Lawrence C."/>
            <person name="Scott J.A."/>
            <person name="Spatafora J.W."/>
            <person name="Turgeon B.G."/>
            <person name="de Wit P.J.G.M."/>
            <person name="Zhong S."/>
            <person name="Goodwin S.B."/>
            <person name="Grigoriev I.V."/>
        </authorList>
    </citation>
    <scope>NUCLEOTIDE SEQUENCE [LARGE SCALE GENOMIC DNA]</scope>
    <source>
        <strain evidence="3">ND90Pr / ATCC 201652</strain>
    </source>
</reference>
<sequence length="86" mass="10113">MALLEKSRDADYCGRRDYSHILQTRAWGMVGVHVLWLVSMYVRMYGWMSLRMLRRARGCPCACPSRADRPTHDCNARDSAWMRMQT</sequence>
<organism evidence="2 3">
    <name type="scientific">Cochliobolus sativus (strain ND90Pr / ATCC 201652)</name>
    <name type="common">Common root rot and spot blotch fungus</name>
    <name type="synonym">Bipolaris sorokiniana</name>
    <dbReference type="NCBI Taxonomy" id="665912"/>
    <lineage>
        <taxon>Eukaryota</taxon>
        <taxon>Fungi</taxon>
        <taxon>Dikarya</taxon>
        <taxon>Ascomycota</taxon>
        <taxon>Pezizomycotina</taxon>
        <taxon>Dothideomycetes</taxon>
        <taxon>Pleosporomycetidae</taxon>
        <taxon>Pleosporales</taxon>
        <taxon>Pleosporineae</taxon>
        <taxon>Pleosporaceae</taxon>
        <taxon>Bipolaris</taxon>
    </lineage>
</organism>